<evidence type="ECO:0000313" key="1">
    <source>
        <dbReference type="EMBL" id="KAJ8349917.1"/>
    </source>
</evidence>
<name>A0A9Q1F2P9_SYNKA</name>
<evidence type="ECO:0000313" key="2">
    <source>
        <dbReference type="Proteomes" id="UP001152622"/>
    </source>
</evidence>
<protein>
    <submittedName>
        <fullName evidence="1">Uncharacterized protein</fullName>
    </submittedName>
</protein>
<reference evidence="1" key="1">
    <citation type="journal article" date="2023" name="Science">
        <title>Genome structures resolve the early diversification of teleost fishes.</title>
        <authorList>
            <person name="Parey E."/>
            <person name="Louis A."/>
            <person name="Montfort J."/>
            <person name="Bouchez O."/>
            <person name="Roques C."/>
            <person name="Iampietro C."/>
            <person name="Lluch J."/>
            <person name="Castinel A."/>
            <person name="Donnadieu C."/>
            <person name="Desvignes T."/>
            <person name="Floi Bucao C."/>
            <person name="Jouanno E."/>
            <person name="Wen M."/>
            <person name="Mejri S."/>
            <person name="Dirks R."/>
            <person name="Jansen H."/>
            <person name="Henkel C."/>
            <person name="Chen W.J."/>
            <person name="Zahm M."/>
            <person name="Cabau C."/>
            <person name="Klopp C."/>
            <person name="Thompson A.W."/>
            <person name="Robinson-Rechavi M."/>
            <person name="Braasch I."/>
            <person name="Lecointre G."/>
            <person name="Bobe J."/>
            <person name="Postlethwait J.H."/>
            <person name="Berthelot C."/>
            <person name="Roest Crollius H."/>
            <person name="Guiguen Y."/>
        </authorList>
    </citation>
    <scope>NUCLEOTIDE SEQUENCE</scope>
    <source>
        <strain evidence="1">WJC10195</strain>
    </source>
</reference>
<dbReference type="AlphaFoldDB" id="A0A9Q1F2P9"/>
<dbReference type="EMBL" id="JAINUF010000009">
    <property type="protein sequence ID" value="KAJ8349917.1"/>
    <property type="molecule type" value="Genomic_DNA"/>
</dbReference>
<proteinExistence type="predicted"/>
<dbReference type="Proteomes" id="UP001152622">
    <property type="component" value="Chromosome 9"/>
</dbReference>
<comment type="caution">
    <text evidence="1">The sequence shown here is derived from an EMBL/GenBank/DDBJ whole genome shotgun (WGS) entry which is preliminary data.</text>
</comment>
<accession>A0A9Q1F2P9</accession>
<keyword evidence="2" id="KW-1185">Reference proteome</keyword>
<gene>
    <name evidence="1" type="ORF">SKAU_G00250470</name>
</gene>
<organism evidence="1 2">
    <name type="scientific">Synaphobranchus kaupii</name>
    <name type="common">Kaup's arrowtooth eel</name>
    <dbReference type="NCBI Taxonomy" id="118154"/>
    <lineage>
        <taxon>Eukaryota</taxon>
        <taxon>Metazoa</taxon>
        <taxon>Chordata</taxon>
        <taxon>Craniata</taxon>
        <taxon>Vertebrata</taxon>
        <taxon>Euteleostomi</taxon>
        <taxon>Actinopterygii</taxon>
        <taxon>Neopterygii</taxon>
        <taxon>Teleostei</taxon>
        <taxon>Anguilliformes</taxon>
        <taxon>Synaphobranchidae</taxon>
        <taxon>Synaphobranchus</taxon>
    </lineage>
</organism>
<sequence length="87" mass="8344">MAMAMAMAGSGLSLVPFSPLRSTSGRGFSKGVGGTSSSDQSLKAASTLAGCGGWGGSPAGGFWGGDWSLTGCGSSVGGVLGPRPSSW</sequence>